<dbReference type="InterPro" id="IPR050469">
    <property type="entry name" value="Diguanylate_Cyclase"/>
</dbReference>
<evidence type="ECO:0000313" key="5">
    <source>
        <dbReference type="Proteomes" id="UP000734218"/>
    </source>
</evidence>
<dbReference type="Proteomes" id="UP000734218">
    <property type="component" value="Unassembled WGS sequence"/>
</dbReference>
<dbReference type="InterPro" id="IPR043128">
    <property type="entry name" value="Rev_trsase/Diguanyl_cyclase"/>
</dbReference>
<dbReference type="NCBIfam" id="TIGR00254">
    <property type="entry name" value="GGDEF"/>
    <property type="match status" value="1"/>
</dbReference>
<dbReference type="Pfam" id="PF00990">
    <property type="entry name" value="GGDEF"/>
    <property type="match status" value="1"/>
</dbReference>
<dbReference type="SUPFAM" id="SSF55073">
    <property type="entry name" value="Nucleotide cyclase"/>
    <property type="match status" value="1"/>
</dbReference>
<proteinExistence type="predicted"/>
<feature type="domain" description="GGDEF" evidence="3">
    <location>
        <begin position="76"/>
        <end position="197"/>
    </location>
</feature>
<dbReference type="SMART" id="SM00267">
    <property type="entry name" value="GGDEF"/>
    <property type="match status" value="1"/>
</dbReference>
<accession>A0ABX0XMR4</accession>
<dbReference type="PANTHER" id="PTHR45138">
    <property type="entry name" value="REGULATORY COMPONENTS OF SENSORY TRANSDUCTION SYSTEM"/>
    <property type="match status" value="1"/>
</dbReference>
<comment type="catalytic activity">
    <reaction evidence="2">
        <text>2 GTP = 3',3'-c-di-GMP + 2 diphosphate</text>
        <dbReference type="Rhea" id="RHEA:24898"/>
        <dbReference type="ChEBI" id="CHEBI:33019"/>
        <dbReference type="ChEBI" id="CHEBI:37565"/>
        <dbReference type="ChEBI" id="CHEBI:58805"/>
        <dbReference type="EC" id="2.7.7.65"/>
    </reaction>
</comment>
<comment type="caution">
    <text evidence="4">The sequence shown here is derived from an EMBL/GenBank/DDBJ whole genome shotgun (WGS) entry which is preliminary data.</text>
</comment>
<dbReference type="CDD" id="cd01949">
    <property type="entry name" value="GGDEF"/>
    <property type="match status" value="1"/>
</dbReference>
<dbReference type="EMBL" id="JAATJE010000002">
    <property type="protein sequence ID" value="NJC34534.1"/>
    <property type="molecule type" value="Genomic_DNA"/>
</dbReference>
<gene>
    <name evidence="4" type="ORF">GGR88_002048</name>
</gene>
<organism evidence="4 5">
    <name type="scientific">Sphingomonas jejuensis</name>
    <dbReference type="NCBI Taxonomy" id="904715"/>
    <lineage>
        <taxon>Bacteria</taxon>
        <taxon>Pseudomonadati</taxon>
        <taxon>Pseudomonadota</taxon>
        <taxon>Alphaproteobacteria</taxon>
        <taxon>Sphingomonadales</taxon>
        <taxon>Sphingomonadaceae</taxon>
        <taxon>Sphingomonas</taxon>
    </lineage>
</organism>
<dbReference type="InterPro" id="IPR029787">
    <property type="entry name" value="Nucleotide_cyclase"/>
</dbReference>
<dbReference type="PROSITE" id="PS50887">
    <property type="entry name" value="GGDEF"/>
    <property type="match status" value="1"/>
</dbReference>
<name>A0ABX0XMR4_9SPHN</name>
<dbReference type="Gene3D" id="3.30.70.270">
    <property type="match status" value="1"/>
</dbReference>
<keyword evidence="5" id="KW-1185">Reference proteome</keyword>
<dbReference type="InterPro" id="IPR000160">
    <property type="entry name" value="GGDEF_dom"/>
</dbReference>
<evidence type="ECO:0000313" key="4">
    <source>
        <dbReference type="EMBL" id="NJC34534.1"/>
    </source>
</evidence>
<evidence type="ECO:0000259" key="3">
    <source>
        <dbReference type="PROSITE" id="PS50887"/>
    </source>
</evidence>
<dbReference type="PANTHER" id="PTHR45138:SF9">
    <property type="entry name" value="DIGUANYLATE CYCLASE DGCM-RELATED"/>
    <property type="match status" value="1"/>
</dbReference>
<sequence>MSRMSGITSPLDPVERRSSRLVEENAALRETVRMMGIRIAELEALADSDTLTPLPNRRMFERELERTIARVARYGTSAALLYIDLDGLKGINDFHGHGAGDLALIHVAELLKEHIRAGDLAARLGGDEFGVLLHSVSEEAAREKAQSLAEVIAATPMANGMRVSVSVGVTTLVVNDAGGTALGRADGDMYRLKRNVL</sequence>
<reference evidence="4 5" key="1">
    <citation type="submission" date="2020-03" db="EMBL/GenBank/DDBJ databases">
        <title>Genomic Encyclopedia of Type Strains, Phase IV (KMG-IV): sequencing the most valuable type-strain genomes for metagenomic binning, comparative biology and taxonomic classification.</title>
        <authorList>
            <person name="Goeker M."/>
        </authorList>
    </citation>
    <scope>NUCLEOTIDE SEQUENCE [LARGE SCALE GENOMIC DNA]</scope>
    <source>
        <strain evidence="4 5">DSM 27651</strain>
    </source>
</reference>
<evidence type="ECO:0000256" key="1">
    <source>
        <dbReference type="ARBA" id="ARBA00012528"/>
    </source>
</evidence>
<evidence type="ECO:0000256" key="2">
    <source>
        <dbReference type="ARBA" id="ARBA00034247"/>
    </source>
</evidence>
<dbReference type="EC" id="2.7.7.65" evidence="1"/>
<protein>
    <recommendedName>
        <fullName evidence="1">diguanylate cyclase</fullName>
        <ecNumber evidence="1">2.7.7.65</ecNumber>
    </recommendedName>
</protein>